<name>A0A6J5KZ95_9CAUD</name>
<protein>
    <submittedName>
        <fullName evidence="1">Uncharacterized protein</fullName>
    </submittedName>
</protein>
<evidence type="ECO:0000313" key="1">
    <source>
        <dbReference type="EMBL" id="CAB4126642.1"/>
    </source>
</evidence>
<gene>
    <name evidence="1" type="ORF">UFOVP79_10</name>
</gene>
<proteinExistence type="predicted"/>
<reference evidence="1" key="1">
    <citation type="submission" date="2020-04" db="EMBL/GenBank/DDBJ databases">
        <authorList>
            <person name="Chiriac C."/>
            <person name="Salcher M."/>
            <person name="Ghai R."/>
            <person name="Kavagutti S V."/>
        </authorList>
    </citation>
    <scope>NUCLEOTIDE SEQUENCE</scope>
</reference>
<organism evidence="1">
    <name type="scientific">uncultured Caudovirales phage</name>
    <dbReference type="NCBI Taxonomy" id="2100421"/>
    <lineage>
        <taxon>Viruses</taxon>
        <taxon>Duplodnaviria</taxon>
        <taxon>Heunggongvirae</taxon>
        <taxon>Uroviricota</taxon>
        <taxon>Caudoviricetes</taxon>
        <taxon>Peduoviridae</taxon>
        <taxon>Maltschvirus</taxon>
        <taxon>Maltschvirus maltsch</taxon>
    </lineage>
</organism>
<dbReference type="EMBL" id="LR796207">
    <property type="protein sequence ID" value="CAB4126642.1"/>
    <property type="molecule type" value="Genomic_DNA"/>
</dbReference>
<accession>A0A6J5KZ95</accession>
<sequence>MRWLIVILLAWTMLVFAQSGCNVSEFYGLAYTWHNPSERHYNLLRWLHYNGERCNQEQLVVIWNNLPDWAGTADSTEIRQKIIALYLKLVDKPK</sequence>